<comment type="caution">
    <text evidence="2">The sequence shown here is derived from an EMBL/GenBank/DDBJ whole genome shotgun (WGS) entry which is preliminary data.</text>
</comment>
<evidence type="ECO:0000313" key="3">
    <source>
        <dbReference type="Proteomes" id="UP001596447"/>
    </source>
</evidence>
<keyword evidence="3" id="KW-1185">Reference proteome</keyword>
<name>A0ABD5Z6A3_9EURY</name>
<dbReference type="Proteomes" id="UP001596447">
    <property type="component" value="Unassembled WGS sequence"/>
</dbReference>
<dbReference type="RefSeq" id="WP_279527430.1">
    <property type="nucleotide sequence ID" value="NZ_CP122312.1"/>
</dbReference>
<accession>A0ABD5Z6A3</accession>
<proteinExistence type="predicted"/>
<feature type="region of interest" description="Disordered" evidence="1">
    <location>
        <begin position="177"/>
        <end position="213"/>
    </location>
</feature>
<reference evidence="2 3" key="1">
    <citation type="journal article" date="2019" name="Int. J. Syst. Evol. Microbiol.">
        <title>The Global Catalogue of Microorganisms (GCM) 10K type strain sequencing project: providing services to taxonomists for standard genome sequencing and annotation.</title>
        <authorList>
            <consortium name="The Broad Institute Genomics Platform"/>
            <consortium name="The Broad Institute Genome Sequencing Center for Infectious Disease"/>
            <person name="Wu L."/>
            <person name="Ma J."/>
        </authorList>
    </citation>
    <scope>NUCLEOTIDE SEQUENCE [LARGE SCALE GENOMIC DNA]</scope>
    <source>
        <strain evidence="2 3">XZGYJ-43</strain>
    </source>
</reference>
<gene>
    <name evidence="2" type="ORF">ACFQJ9_14730</name>
</gene>
<feature type="compositionally biased region" description="Acidic residues" evidence="1">
    <location>
        <begin position="200"/>
        <end position="213"/>
    </location>
</feature>
<evidence type="ECO:0008006" key="4">
    <source>
        <dbReference type="Google" id="ProtNLM"/>
    </source>
</evidence>
<sequence length="213" mass="23577">MPDWSRRRALHALATGATAALAGCSSESGFSQESTPSRNRRTPVTDYTSRTVRDQDGDAIFWTGERPTNSRRARRDQEYLTSADEVSKVHFAPDSEAAADLRQFVEVTDFETQSVSLRTTGIPECYTLRLLSVARGLDGYTTSYCYEPRPADVACAAEVQDTVGIAIRLPFAGDEFNSRGSSWSRTCRERPYPVTPSNENENENETTEVGDDA</sequence>
<protein>
    <recommendedName>
        <fullName evidence="4">Lipoprotein</fullName>
    </recommendedName>
</protein>
<evidence type="ECO:0000256" key="1">
    <source>
        <dbReference type="SAM" id="MobiDB-lite"/>
    </source>
</evidence>
<dbReference type="EMBL" id="JBHTAR010000011">
    <property type="protein sequence ID" value="MFC7200654.1"/>
    <property type="molecule type" value="Genomic_DNA"/>
</dbReference>
<feature type="compositionally biased region" description="Polar residues" evidence="1">
    <location>
        <begin position="25"/>
        <end position="37"/>
    </location>
</feature>
<feature type="region of interest" description="Disordered" evidence="1">
    <location>
        <begin position="23"/>
        <end position="46"/>
    </location>
</feature>
<evidence type="ECO:0000313" key="2">
    <source>
        <dbReference type="EMBL" id="MFC7200654.1"/>
    </source>
</evidence>
<dbReference type="PROSITE" id="PS51257">
    <property type="entry name" value="PROKAR_LIPOPROTEIN"/>
    <property type="match status" value="1"/>
</dbReference>
<organism evidence="2 3">
    <name type="scientific">Halospeciosus flavus</name>
    <dbReference type="NCBI Taxonomy" id="3032283"/>
    <lineage>
        <taxon>Archaea</taxon>
        <taxon>Methanobacteriati</taxon>
        <taxon>Methanobacteriota</taxon>
        <taxon>Stenosarchaea group</taxon>
        <taxon>Halobacteria</taxon>
        <taxon>Halobacteriales</taxon>
        <taxon>Halobacteriaceae</taxon>
        <taxon>Halospeciosus</taxon>
    </lineage>
</organism>
<dbReference type="AlphaFoldDB" id="A0ABD5Z6A3"/>